<comment type="caution">
    <text evidence="2">The sequence shown here is derived from an EMBL/GenBank/DDBJ whole genome shotgun (WGS) entry which is preliminary data.</text>
</comment>
<name>A0ABP8LNF8_9BACT</name>
<dbReference type="Gene3D" id="1.25.40.390">
    <property type="match status" value="1"/>
</dbReference>
<proteinExistence type="predicted"/>
<evidence type="ECO:0000313" key="2">
    <source>
        <dbReference type="EMBL" id="GAA4433057.1"/>
    </source>
</evidence>
<dbReference type="SUPFAM" id="SSF48452">
    <property type="entry name" value="TPR-like"/>
    <property type="match status" value="1"/>
</dbReference>
<dbReference type="InterPro" id="IPR033985">
    <property type="entry name" value="SusD-like_N"/>
</dbReference>
<gene>
    <name evidence="2" type="ORF">GCM10023091_06130</name>
</gene>
<feature type="domain" description="SusD-like N-terminal" evidence="1">
    <location>
        <begin position="84"/>
        <end position="208"/>
    </location>
</feature>
<keyword evidence="3" id="KW-1185">Reference proteome</keyword>
<dbReference type="Proteomes" id="UP001501508">
    <property type="component" value="Unassembled WGS sequence"/>
</dbReference>
<dbReference type="EMBL" id="BAABEY010000002">
    <property type="protein sequence ID" value="GAA4433057.1"/>
    <property type="molecule type" value="Genomic_DNA"/>
</dbReference>
<dbReference type="Pfam" id="PF14322">
    <property type="entry name" value="SusD-like_3"/>
    <property type="match status" value="1"/>
</dbReference>
<reference evidence="3" key="1">
    <citation type="journal article" date="2019" name="Int. J. Syst. Evol. Microbiol.">
        <title>The Global Catalogue of Microorganisms (GCM) 10K type strain sequencing project: providing services to taxonomists for standard genome sequencing and annotation.</title>
        <authorList>
            <consortium name="The Broad Institute Genomics Platform"/>
            <consortium name="The Broad Institute Genome Sequencing Center for Infectious Disease"/>
            <person name="Wu L."/>
            <person name="Ma J."/>
        </authorList>
    </citation>
    <scope>NUCLEOTIDE SEQUENCE [LARGE SCALE GENOMIC DNA]</scope>
    <source>
        <strain evidence="3">JCM 31920</strain>
    </source>
</reference>
<dbReference type="RefSeq" id="WP_345026566.1">
    <property type="nucleotide sequence ID" value="NZ_BAABEY010000002.1"/>
</dbReference>
<dbReference type="PROSITE" id="PS51257">
    <property type="entry name" value="PROKAR_LIPOPROTEIN"/>
    <property type="match status" value="1"/>
</dbReference>
<evidence type="ECO:0000313" key="3">
    <source>
        <dbReference type="Proteomes" id="UP001501508"/>
    </source>
</evidence>
<sequence length="219" mass="24201">MKKLGYILFLLSWSACDVERLPEDALSDASFWKSENDLKAAANYLYTFLPVHGGDQYDNWSDDGFAVLANEISSGTRQIPATSAHFSTPYQLIRAANNIIKKSVTALESGVPAATVDIYVGEARFFRAWGHFQLVQKFGDAPLILDILTESSPELWAARTPRAQVIDAIYEDLDFAAEKTPTHAARAVANYGRITKTAAQAFKARVALFEGTFSKYHGK</sequence>
<dbReference type="InterPro" id="IPR011990">
    <property type="entry name" value="TPR-like_helical_dom_sf"/>
</dbReference>
<protein>
    <recommendedName>
        <fullName evidence="1">SusD-like N-terminal domain-containing protein</fullName>
    </recommendedName>
</protein>
<evidence type="ECO:0000259" key="1">
    <source>
        <dbReference type="Pfam" id="PF14322"/>
    </source>
</evidence>
<organism evidence="2 3">
    <name type="scientific">Ravibacter arvi</name>
    <dbReference type="NCBI Taxonomy" id="2051041"/>
    <lineage>
        <taxon>Bacteria</taxon>
        <taxon>Pseudomonadati</taxon>
        <taxon>Bacteroidota</taxon>
        <taxon>Cytophagia</taxon>
        <taxon>Cytophagales</taxon>
        <taxon>Spirosomataceae</taxon>
        <taxon>Ravibacter</taxon>
    </lineage>
</organism>
<accession>A0ABP8LNF8</accession>